<comment type="similarity">
    <text evidence="1">Belongs to the short-chain dehydrogenases/reductases (SDR) family.</text>
</comment>
<evidence type="ECO:0000313" key="4">
    <source>
        <dbReference type="EMBL" id="CDR06318.1"/>
    </source>
</evidence>
<dbReference type="GO" id="GO:0008709">
    <property type="term" value="F:cholate 7-alpha-dehydrogenase (NAD+) activity"/>
    <property type="evidence" value="ECO:0007669"/>
    <property type="project" value="UniProtKB-EC"/>
</dbReference>
<dbReference type="Gene3D" id="3.40.50.720">
    <property type="entry name" value="NAD(P)-binding Rossmann-like Domain"/>
    <property type="match status" value="1"/>
</dbReference>
<sequence>MSMTPFFLNDRAAVVTGAGRGIGAATAIALARAGADVLIASRTQEDLRAVAKEIESHGRRAVVVRADLSAPGTAGELAERAMDTFGRLDIVVNNVGDAEIEPFQETSWEAVEKALRYNVGTAHALTRAALPHLLAARDGGAVVNICSTVGRVAARGWLSYGMSKAALAHYTRLAAHDLAPRVRVNGVVPGAIATDNLRFVMEDDAARRELEAATPMRRAGTPEDVAHAVVYLASPAASYVTGTLLEVDGGIETTNVDLGIPDLEALPCPAGPGEEGI</sequence>
<reference evidence="4" key="1">
    <citation type="submission" date="2014-05" db="EMBL/GenBank/DDBJ databases">
        <authorList>
            <person name="Horn Fabian"/>
        </authorList>
    </citation>
    <scope>NUCLEOTIDE SEQUENCE</scope>
</reference>
<proteinExistence type="inferred from homology"/>
<reference evidence="5 6" key="2">
    <citation type="submission" date="2021-03" db="EMBL/GenBank/DDBJ databases">
        <title>Genomic Encyclopedia of Type Strains, Phase IV (KMG-IV): sequencing the most valuable type-strain genomes for metagenomic binning, comparative biology and taxonomic classification.</title>
        <authorList>
            <person name="Goeker M."/>
        </authorList>
    </citation>
    <scope>NUCLEOTIDE SEQUENCE [LARGE SCALE GENOMIC DNA]</scope>
    <source>
        <strain evidence="5 6">DSM 41954</strain>
    </source>
</reference>
<protein>
    <submittedName>
        <fullName evidence="4">3-ketoacyl-(Acyl-carrier-protein) reductase</fullName>
    </submittedName>
    <submittedName>
        <fullName evidence="5">7-alpha-hydroxysteroid dehydrogenase</fullName>
        <ecNumber evidence="5">1.1.1.159</ecNumber>
    </submittedName>
</protein>
<organism evidence="4">
    <name type="scientific">Streptomyces iranensis</name>
    <dbReference type="NCBI Taxonomy" id="576784"/>
    <lineage>
        <taxon>Bacteria</taxon>
        <taxon>Bacillati</taxon>
        <taxon>Actinomycetota</taxon>
        <taxon>Actinomycetes</taxon>
        <taxon>Kitasatosporales</taxon>
        <taxon>Streptomycetaceae</taxon>
        <taxon>Streptomyces</taxon>
        <taxon>Streptomyces violaceusniger group</taxon>
    </lineage>
</organism>
<keyword evidence="2 5" id="KW-0560">Oxidoreductase</keyword>
<dbReference type="EMBL" id="LK022848">
    <property type="protein sequence ID" value="CDR06318.1"/>
    <property type="molecule type" value="Genomic_DNA"/>
</dbReference>
<dbReference type="PRINTS" id="PR00080">
    <property type="entry name" value="SDRFAMILY"/>
</dbReference>
<dbReference type="SUPFAM" id="SSF51735">
    <property type="entry name" value="NAD(P)-binding Rossmann-fold domains"/>
    <property type="match status" value="1"/>
</dbReference>
<dbReference type="InterPro" id="IPR002347">
    <property type="entry name" value="SDR_fam"/>
</dbReference>
<dbReference type="PRINTS" id="PR00081">
    <property type="entry name" value="GDHRDH"/>
</dbReference>
<evidence type="ECO:0000256" key="2">
    <source>
        <dbReference type="ARBA" id="ARBA00023002"/>
    </source>
</evidence>
<dbReference type="InterPro" id="IPR057326">
    <property type="entry name" value="KR_dom"/>
</dbReference>
<dbReference type="CDD" id="cd05233">
    <property type="entry name" value="SDR_c"/>
    <property type="match status" value="1"/>
</dbReference>
<evidence type="ECO:0000259" key="3">
    <source>
        <dbReference type="SMART" id="SM00822"/>
    </source>
</evidence>
<name>A0A060ZJZ3_9ACTN</name>
<feature type="domain" description="Ketoreductase" evidence="3">
    <location>
        <begin position="11"/>
        <end position="185"/>
    </location>
</feature>
<dbReference type="PANTHER" id="PTHR43639:SF1">
    <property type="entry name" value="SHORT-CHAIN DEHYDROGENASE_REDUCTASE FAMILY PROTEIN"/>
    <property type="match status" value="1"/>
</dbReference>
<dbReference type="AlphaFoldDB" id="A0A060ZJZ3"/>
<evidence type="ECO:0000256" key="1">
    <source>
        <dbReference type="ARBA" id="ARBA00006484"/>
    </source>
</evidence>
<dbReference type="HOGENOM" id="CLU_010194_1_3_11"/>
<dbReference type="EC" id="1.1.1.159" evidence="5"/>
<dbReference type="InterPro" id="IPR020904">
    <property type="entry name" value="Sc_DH/Rdtase_CS"/>
</dbReference>
<dbReference type="EMBL" id="JAGGLR010000004">
    <property type="protein sequence ID" value="MBP2060857.1"/>
    <property type="molecule type" value="Genomic_DNA"/>
</dbReference>
<dbReference type="InterPro" id="IPR036291">
    <property type="entry name" value="NAD(P)-bd_dom_sf"/>
</dbReference>
<dbReference type="SMART" id="SM00822">
    <property type="entry name" value="PKS_KR"/>
    <property type="match status" value="1"/>
</dbReference>
<dbReference type="PROSITE" id="PS00061">
    <property type="entry name" value="ADH_SHORT"/>
    <property type="match status" value="1"/>
</dbReference>
<evidence type="ECO:0000313" key="5">
    <source>
        <dbReference type="EMBL" id="MBP2060857.1"/>
    </source>
</evidence>
<dbReference type="FunFam" id="3.40.50.720:FF:000084">
    <property type="entry name" value="Short-chain dehydrogenase reductase"/>
    <property type="match status" value="1"/>
</dbReference>
<gene>
    <name evidence="5" type="ORF">J2Z30_001859</name>
    <name evidence="4" type="ORF">SIRAN3220</name>
</gene>
<evidence type="ECO:0000313" key="6">
    <source>
        <dbReference type="Proteomes" id="UP000756710"/>
    </source>
</evidence>
<dbReference type="Proteomes" id="UP000756710">
    <property type="component" value="Unassembled WGS sequence"/>
</dbReference>
<keyword evidence="6" id="KW-1185">Reference proteome</keyword>
<dbReference type="Pfam" id="PF13561">
    <property type="entry name" value="adh_short_C2"/>
    <property type="match status" value="1"/>
</dbReference>
<dbReference type="PANTHER" id="PTHR43639">
    <property type="entry name" value="OXIDOREDUCTASE, SHORT-CHAIN DEHYDROGENASE/REDUCTASE FAMILY (AFU_ORTHOLOGUE AFUA_5G02870)"/>
    <property type="match status" value="1"/>
</dbReference>
<dbReference type="RefSeq" id="WP_044569679.1">
    <property type="nucleotide sequence ID" value="NZ_BAABDR010000068.1"/>
</dbReference>
<accession>A0A060ZJZ3</accession>
<dbReference type="NCBIfam" id="NF005873">
    <property type="entry name" value="PRK07814.1"/>
    <property type="match status" value="1"/>
</dbReference>
<dbReference type="NCBIfam" id="NF005559">
    <property type="entry name" value="PRK07231.1"/>
    <property type="match status" value="1"/>
</dbReference>